<proteinExistence type="predicted"/>
<evidence type="ECO:0000313" key="1">
    <source>
        <dbReference type="EMBL" id="KAK1406763.1"/>
    </source>
</evidence>
<comment type="caution">
    <text evidence="1">The sequence shown here is derived from an EMBL/GenBank/DDBJ whole genome shotgun (WGS) entry which is preliminary data.</text>
</comment>
<name>A0AAD8JN21_TARER</name>
<reference evidence="1" key="1">
    <citation type="journal article" date="2023" name="bioRxiv">
        <title>Improved chromosome-level genome assembly for marigold (Tagetes erecta).</title>
        <authorList>
            <person name="Jiang F."/>
            <person name="Yuan L."/>
            <person name="Wang S."/>
            <person name="Wang H."/>
            <person name="Xu D."/>
            <person name="Wang A."/>
            <person name="Fan W."/>
        </authorList>
    </citation>
    <scope>NUCLEOTIDE SEQUENCE</scope>
    <source>
        <strain evidence="1">WSJ</strain>
        <tissue evidence="1">Leaf</tissue>
    </source>
</reference>
<sequence length="87" mass="9765">MVEVAGDGRRHRRLWWMLNGDVDGRDGESAEFVGCEGVRAKVLQITIPSQQLYINRFDDGIVTTLCTLYRLTLFHSSPSPGVRAICL</sequence>
<dbReference type="EMBL" id="JAUHHV010000011">
    <property type="protein sequence ID" value="KAK1406763.1"/>
    <property type="molecule type" value="Genomic_DNA"/>
</dbReference>
<accession>A0AAD8JN21</accession>
<dbReference type="Proteomes" id="UP001229421">
    <property type="component" value="Unassembled WGS sequence"/>
</dbReference>
<keyword evidence="2" id="KW-1185">Reference proteome</keyword>
<dbReference type="AlphaFoldDB" id="A0AAD8JN21"/>
<organism evidence="1 2">
    <name type="scientific">Tagetes erecta</name>
    <name type="common">African marigold</name>
    <dbReference type="NCBI Taxonomy" id="13708"/>
    <lineage>
        <taxon>Eukaryota</taxon>
        <taxon>Viridiplantae</taxon>
        <taxon>Streptophyta</taxon>
        <taxon>Embryophyta</taxon>
        <taxon>Tracheophyta</taxon>
        <taxon>Spermatophyta</taxon>
        <taxon>Magnoliopsida</taxon>
        <taxon>eudicotyledons</taxon>
        <taxon>Gunneridae</taxon>
        <taxon>Pentapetalae</taxon>
        <taxon>asterids</taxon>
        <taxon>campanulids</taxon>
        <taxon>Asterales</taxon>
        <taxon>Asteraceae</taxon>
        <taxon>Asteroideae</taxon>
        <taxon>Heliantheae alliance</taxon>
        <taxon>Tageteae</taxon>
        <taxon>Tagetes</taxon>
    </lineage>
</organism>
<evidence type="ECO:0000313" key="2">
    <source>
        <dbReference type="Proteomes" id="UP001229421"/>
    </source>
</evidence>
<gene>
    <name evidence="1" type="ORF">QVD17_38371</name>
</gene>
<protein>
    <submittedName>
        <fullName evidence="1">Uncharacterized protein</fullName>
    </submittedName>
</protein>